<dbReference type="AlphaFoldDB" id="A0A512E2B8"/>
<proteinExistence type="predicted"/>
<evidence type="ECO:0000259" key="1">
    <source>
        <dbReference type="Pfam" id="PF10502"/>
    </source>
</evidence>
<dbReference type="Gene3D" id="2.10.109.10">
    <property type="entry name" value="Umud Fragment, subunit A"/>
    <property type="match status" value="1"/>
</dbReference>
<name>A0A512E2B8_9PROT</name>
<reference evidence="2 3" key="1">
    <citation type="submission" date="2019-07" db="EMBL/GenBank/DDBJ databases">
        <title>Whole genome shotgun sequence of Skermanella aerolata NBRC 106429.</title>
        <authorList>
            <person name="Hosoyama A."/>
            <person name="Uohara A."/>
            <person name="Ohji S."/>
            <person name="Ichikawa N."/>
        </authorList>
    </citation>
    <scope>NUCLEOTIDE SEQUENCE [LARGE SCALE GENOMIC DNA]</scope>
    <source>
        <strain evidence="2 3">NBRC 106429</strain>
    </source>
</reference>
<dbReference type="SUPFAM" id="SSF51306">
    <property type="entry name" value="LexA/Signal peptidase"/>
    <property type="match status" value="1"/>
</dbReference>
<dbReference type="EMBL" id="BJYZ01000051">
    <property type="protein sequence ID" value="GEO42826.1"/>
    <property type="molecule type" value="Genomic_DNA"/>
</dbReference>
<gene>
    <name evidence="2" type="ORF">SAE02_69740</name>
</gene>
<dbReference type="InterPro" id="IPR036286">
    <property type="entry name" value="LexA/Signal_pep-like_sf"/>
</dbReference>
<evidence type="ECO:0000313" key="3">
    <source>
        <dbReference type="Proteomes" id="UP000321523"/>
    </source>
</evidence>
<dbReference type="Pfam" id="PF10502">
    <property type="entry name" value="Peptidase_S26"/>
    <property type="match status" value="1"/>
</dbReference>
<sequence length="163" mass="17398">MRRRLVLAGLLAVTVLGIGAAIGTISSAPLMVVYNPSPSMPMGWYLRVPLEPALGRIVVIDPPLGAQAAGWPANVRLIKPIAAVGGDHVCVASRTEVTINGQPVAPVLPYPAPRWEGCRTLEPDEIFLIAPHRPDSIDGRIHGPVSRRDVLGVFVPLWTEEGP</sequence>
<protein>
    <submittedName>
        <fullName evidence="2">Chromosome segregation protein ParM</fullName>
    </submittedName>
</protein>
<dbReference type="GO" id="GO:0006465">
    <property type="term" value="P:signal peptide processing"/>
    <property type="evidence" value="ECO:0007669"/>
    <property type="project" value="InterPro"/>
</dbReference>
<keyword evidence="3" id="KW-1185">Reference proteome</keyword>
<organism evidence="2 3">
    <name type="scientific">Skermanella aerolata</name>
    <dbReference type="NCBI Taxonomy" id="393310"/>
    <lineage>
        <taxon>Bacteria</taxon>
        <taxon>Pseudomonadati</taxon>
        <taxon>Pseudomonadota</taxon>
        <taxon>Alphaproteobacteria</taxon>
        <taxon>Rhodospirillales</taxon>
        <taxon>Azospirillaceae</taxon>
        <taxon>Skermanella</taxon>
    </lineage>
</organism>
<dbReference type="OrthoDB" id="5360818at2"/>
<evidence type="ECO:0000313" key="2">
    <source>
        <dbReference type="EMBL" id="GEO42826.1"/>
    </source>
</evidence>
<accession>A0A512E2B8</accession>
<dbReference type="InterPro" id="IPR019533">
    <property type="entry name" value="Peptidase_S26"/>
</dbReference>
<dbReference type="RefSeq" id="WP_044435916.1">
    <property type="nucleotide sequence ID" value="NZ_BJYZ01000051.1"/>
</dbReference>
<dbReference type="Proteomes" id="UP000321523">
    <property type="component" value="Unassembled WGS sequence"/>
</dbReference>
<comment type="caution">
    <text evidence="2">The sequence shown here is derived from an EMBL/GenBank/DDBJ whole genome shotgun (WGS) entry which is preliminary data.</text>
</comment>
<feature type="domain" description="Peptidase S26" evidence="1">
    <location>
        <begin position="11"/>
        <end position="156"/>
    </location>
</feature>
<dbReference type="GO" id="GO:0004252">
    <property type="term" value="F:serine-type endopeptidase activity"/>
    <property type="evidence" value="ECO:0007669"/>
    <property type="project" value="InterPro"/>
</dbReference>